<organism evidence="1 2">
    <name type="scientific">Hyalomma asiaticum</name>
    <name type="common">Tick</name>
    <dbReference type="NCBI Taxonomy" id="266040"/>
    <lineage>
        <taxon>Eukaryota</taxon>
        <taxon>Metazoa</taxon>
        <taxon>Ecdysozoa</taxon>
        <taxon>Arthropoda</taxon>
        <taxon>Chelicerata</taxon>
        <taxon>Arachnida</taxon>
        <taxon>Acari</taxon>
        <taxon>Parasitiformes</taxon>
        <taxon>Ixodida</taxon>
        <taxon>Ixodoidea</taxon>
        <taxon>Ixodidae</taxon>
        <taxon>Hyalomminae</taxon>
        <taxon>Hyalomma</taxon>
    </lineage>
</organism>
<sequence>MPDLSRGLEDAGRWCDGAAGGVFWCARPEVAERGNDFRALVASDAGPVVGPVFEAALSVFPPILAQRSASKGIMSTVMFGKRSGSAFACFLHARACCFHRKSTAPVLCLLPNSVDFSSKDRFGARFKSSSRIEAPQSLGAHKVFAVHRTFPERIVQAAPDRLRPYLRLMRLDKPIGTWLVMLPGAWSIGLAADPGCLPDLKLLAMYAAGAVLMRGAGCTINDMWDRDIDRKVERTKSRPLAAGELSMFDALVFTGGQLALSTLILLQLNWYTIVLGASSVTLVTLYPVMKRITYWPQVMLGLTINWGALMGWAAVKGSCDWSAVLPLYAAAMSWTLIYDTIYAHQDKLDDAVIGMKSTALKFGDKTKRFLWVFSASMVSNLVLAGLASGQSWPFYLAAAATGAHLARQIHILNLDDPGDCAKKFVSNRQIGYLVFLGIVCGSLVK</sequence>
<protein>
    <submittedName>
        <fullName evidence="1">Uncharacterized protein</fullName>
    </submittedName>
</protein>
<evidence type="ECO:0000313" key="1">
    <source>
        <dbReference type="EMBL" id="KAH6935741.1"/>
    </source>
</evidence>
<accession>A0ACB7SNY9</accession>
<evidence type="ECO:0000313" key="2">
    <source>
        <dbReference type="Proteomes" id="UP000821845"/>
    </source>
</evidence>
<comment type="caution">
    <text evidence="1">The sequence shown here is derived from an EMBL/GenBank/DDBJ whole genome shotgun (WGS) entry which is preliminary data.</text>
</comment>
<name>A0ACB7SNY9_HYAAI</name>
<dbReference type="EMBL" id="CM023483">
    <property type="protein sequence ID" value="KAH6935741.1"/>
    <property type="molecule type" value="Genomic_DNA"/>
</dbReference>
<keyword evidence="2" id="KW-1185">Reference proteome</keyword>
<gene>
    <name evidence="1" type="ORF">HPB50_008883</name>
</gene>
<proteinExistence type="predicted"/>
<dbReference type="Proteomes" id="UP000821845">
    <property type="component" value="Chromosome 3"/>
</dbReference>
<reference evidence="1" key="1">
    <citation type="submission" date="2020-05" db="EMBL/GenBank/DDBJ databases">
        <title>Large-scale comparative analyses of tick genomes elucidate their genetic diversity and vector capacities.</title>
        <authorList>
            <person name="Jia N."/>
            <person name="Wang J."/>
            <person name="Shi W."/>
            <person name="Du L."/>
            <person name="Sun Y."/>
            <person name="Zhan W."/>
            <person name="Jiang J."/>
            <person name="Wang Q."/>
            <person name="Zhang B."/>
            <person name="Ji P."/>
            <person name="Sakyi L.B."/>
            <person name="Cui X."/>
            <person name="Yuan T."/>
            <person name="Jiang B."/>
            <person name="Yang W."/>
            <person name="Lam T.T.-Y."/>
            <person name="Chang Q."/>
            <person name="Ding S."/>
            <person name="Wang X."/>
            <person name="Zhu J."/>
            <person name="Ruan X."/>
            <person name="Zhao L."/>
            <person name="Wei J."/>
            <person name="Que T."/>
            <person name="Du C."/>
            <person name="Cheng J."/>
            <person name="Dai P."/>
            <person name="Han X."/>
            <person name="Huang E."/>
            <person name="Gao Y."/>
            <person name="Liu J."/>
            <person name="Shao H."/>
            <person name="Ye R."/>
            <person name="Li L."/>
            <person name="Wei W."/>
            <person name="Wang X."/>
            <person name="Wang C."/>
            <person name="Yang T."/>
            <person name="Huo Q."/>
            <person name="Li W."/>
            <person name="Guo W."/>
            <person name="Chen H."/>
            <person name="Zhou L."/>
            <person name="Ni X."/>
            <person name="Tian J."/>
            <person name="Zhou Y."/>
            <person name="Sheng Y."/>
            <person name="Liu T."/>
            <person name="Pan Y."/>
            <person name="Xia L."/>
            <person name="Li J."/>
            <person name="Zhao F."/>
            <person name="Cao W."/>
        </authorList>
    </citation>
    <scope>NUCLEOTIDE SEQUENCE</scope>
    <source>
        <strain evidence="1">Hyas-2018</strain>
    </source>
</reference>